<dbReference type="GO" id="GO:0006950">
    <property type="term" value="P:response to stress"/>
    <property type="evidence" value="ECO:0007669"/>
    <property type="project" value="UniProtKB-ARBA"/>
</dbReference>
<dbReference type="InterPro" id="IPR011551">
    <property type="entry name" value="NTP_PyrPHydrolase_MazG"/>
</dbReference>
<dbReference type="Pfam" id="PF03819">
    <property type="entry name" value="MazG"/>
    <property type="match status" value="1"/>
</dbReference>
<dbReference type="Gene3D" id="1.10.287.1080">
    <property type="entry name" value="MazG-like"/>
    <property type="match status" value="2"/>
</dbReference>
<dbReference type="InterPro" id="IPR048011">
    <property type="entry name" value="NTP-PPase_MazG-like_C"/>
</dbReference>
<gene>
    <name evidence="2" type="ORF">XD73_0168</name>
</gene>
<dbReference type="InterPro" id="IPR004518">
    <property type="entry name" value="MazG-like_dom"/>
</dbReference>
<name>A0A101FYX7_9CHLR</name>
<dbReference type="GO" id="GO:0006203">
    <property type="term" value="P:dGTP catabolic process"/>
    <property type="evidence" value="ECO:0007669"/>
    <property type="project" value="TreeGrafter"/>
</dbReference>
<dbReference type="EMBL" id="LGFU01000003">
    <property type="protein sequence ID" value="KUK46971.1"/>
    <property type="molecule type" value="Genomic_DNA"/>
</dbReference>
<dbReference type="GO" id="GO:0047429">
    <property type="term" value="F:nucleoside triphosphate diphosphatase activity"/>
    <property type="evidence" value="ECO:0007669"/>
    <property type="project" value="InterPro"/>
</dbReference>
<dbReference type="GO" id="GO:0046047">
    <property type="term" value="P:TTP catabolic process"/>
    <property type="evidence" value="ECO:0007669"/>
    <property type="project" value="TreeGrafter"/>
</dbReference>
<comment type="caution">
    <text evidence="2">The sequence shown here is derived from an EMBL/GenBank/DDBJ whole genome shotgun (WGS) entry which is preliminary data.</text>
</comment>
<dbReference type="InterPro" id="IPR021130">
    <property type="entry name" value="PRib-ATP_PPHydrolase-like"/>
</dbReference>
<evidence type="ECO:0000313" key="3">
    <source>
        <dbReference type="Proteomes" id="UP000064249"/>
    </source>
</evidence>
<dbReference type="FunFam" id="1.10.287.1080:FF:000001">
    <property type="entry name" value="Nucleoside triphosphate pyrophosphohydrolase"/>
    <property type="match status" value="1"/>
</dbReference>
<dbReference type="AlphaFoldDB" id="A0A101FYX7"/>
<dbReference type="SUPFAM" id="SSF101386">
    <property type="entry name" value="all-alpha NTP pyrophosphatases"/>
    <property type="match status" value="2"/>
</dbReference>
<dbReference type="NCBIfam" id="TIGR00444">
    <property type="entry name" value="mazG"/>
    <property type="match status" value="1"/>
</dbReference>
<sequence>MLDNSILQTALTLSDNSLTIIPWNLMKEKYSAPFSSNQNVLIIGFTQNDDLNRLQDLIKTVHSDQHTVVFLQAEDNMENNIKQSNIKLSELTEFKNNNNEAGFFIGASSEKYSLLDFQELVAHLRSPDGCPWDRKQTHQSLRPNLLEETYEVLSALDHENSAEMQEEFGDLLLQIVLHAQIASEAGTFNLEDVATGIQKKLIFRHPHIFSDTVVSGSEEVIRNWEVLKAQERKENHKEPRMLRSVPMSMPALSLAQAYQKRAARVGFDWETMEPVKQKIQEELQEVELAKDEEEQGKELGDVLFAVVNLIRWYGFDAESLLREASERFAQRFEYIEECVEKQGKTFAEYSLVELDAFWDEAKKGSKRSG</sequence>
<dbReference type="PANTHER" id="PTHR30522:SF0">
    <property type="entry name" value="NUCLEOSIDE TRIPHOSPHATE PYROPHOSPHOHYDROLASE"/>
    <property type="match status" value="1"/>
</dbReference>
<organism evidence="2 3">
    <name type="scientific">Anaerolinea thermophila</name>
    <dbReference type="NCBI Taxonomy" id="167964"/>
    <lineage>
        <taxon>Bacteria</taxon>
        <taxon>Bacillati</taxon>
        <taxon>Chloroflexota</taxon>
        <taxon>Anaerolineae</taxon>
        <taxon>Anaerolineales</taxon>
        <taxon>Anaerolineaceae</taxon>
        <taxon>Anaerolinea</taxon>
    </lineage>
</organism>
<dbReference type="CDD" id="cd11528">
    <property type="entry name" value="NTP-PPase_MazG_Nterm"/>
    <property type="match status" value="1"/>
</dbReference>
<dbReference type="NCBIfam" id="NF007113">
    <property type="entry name" value="PRK09562.1"/>
    <property type="match status" value="1"/>
</dbReference>
<dbReference type="InterPro" id="IPR048015">
    <property type="entry name" value="NTP-PPase_MazG-like_N"/>
</dbReference>
<dbReference type="GO" id="GO:0046052">
    <property type="term" value="P:UTP catabolic process"/>
    <property type="evidence" value="ECO:0007669"/>
    <property type="project" value="TreeGrafter"/>
</dbReference>
<reference evidence="2 3" key="1">
    <citation type="journal article" date="2015" name="MBio">
        <title>Genome-Resolved Metagenomic Analysis Reveals Roles for Candidate Phyla and Other Microbial Community Members in Biogeochemical Transformations in Oil Reservoirs.</title>
        <authorList>
            <person name="Hu P."/>
            <person name="Tom L."/>
            <person name="Singh A."/>
            <person name="Thomas B.C."/>
            <person name="Baker B.J."/>
            <person name="Piceno Y.M."/>
            <person name="Andersen G.L."/>
            <person name="Banfield J.F."/>
        </authorList>
    </citation>
    <scope>NUCLEOTIDE SEQUENCE [LARGE SCALE GENOMIC DNA]</scope>
    <source>
        <strain evidence="2">46_16</strain>
    </source>
</reference>
<dbReference type="PANTHER" id="PTHR30522">
    <property type="entry name" value="NUCLEOSIDE TRIPHOSPHATE PYROPHOSPHOHYDROLASE"/>
    <property type="match status" value="1"/>
</dbReference>
<evidence type="ECO:0000259" key="1">
    <source>
        <dbReference type="Pfam" id="PF03819"/>
    </source>
</evidence>
<dbReference type="PATRIC" id="fig|167964.4.peg.518"/>
<proteinExistence type="predicted"/>
<dbReference type="CDD" id="cd11529">
    <property type="entry name" value="NTP-PPase_MazG_Cterm"/>
    <property type="match status" value="1"/>
</dbReference>
<dbReference type="Proteomes" id="UP000064249">
    <property type="component" value="Unassembled WGS sequence"/>
</dbReference>
<dbReference type="GO" id="GO:0046081">
    <property type="term" value="P:dUTP catabolic process"/>
    <property type="evidence" value="ECO:0007669"/>
    <property type="project" value="TreeGrafter"/>
</dbReference>
<protein>
    <recommendedName>
        <fullName evidence="1">NTP pyrophosphohydrolase MazG-like domain-containing protein</fullName>
    </recommendedName>
</protein>
<feature type="domain" description="NTP pyrophosphohydrolase MazG-like" evidence="1">
    <location>
        <begin position="136"/>
        <end position="209"/>
    </location>
</feature>
<evidence type="ECO:0000313" key="2">
    <source>
        <dbReference type="EMBL" id="KUK46971.1"/>
    </source>
</evidence>
<accession>A0A101FYX7</accession>
<dbReference type="GO" id="GO:0046061">
    <property type="term" value="P:dATP catabolic process"/>
    <property type="evidence" value="ECO:0007669"/>
    <property type="project" value="TreeGrafter"/>
</dbReference>
<dbReference type="Pfam" id="PF01503">
    <property type="entry name" value="PRA-PH"/>
    <property type="match status" value="1"/>
</dbReference>
<dbReference type="GO" id="GO:0046076">
    <property type="term" value="P:dTTP catabolic process"/>
    <property type="evidence" value="ECO:0007669"/>
    <property type="project" value="TreeGrafter"/>
</dbReference>